<reference evidence="16" key="1">
    <citation type="submission" date="2016-10" db="EMBL/GenBank/DDBJ databases">
        <authorList>
            <person name="Varghese N."/>
            <person name="Submissions S."/>
        </authorList>
    </citation>
    <scope>NUCLEOTIDE SEQUENCE [LARGE SCALE GENOMIC DNA]</scope>
    <source>
        <strain evidence="16">DSM 15282</strain>
    </source>
</reference>
<evidence type="ECO:0000256" key="9">
    <source>
        <dbReference type="ARBA" id="ARBA00023144"/>
    </source>
</evidence>
<evidence type="ECO:0000256" key="7">
    <source>
        <dbReference type="ARBA" id="ARBA00022840"/>
    </source>
</evidence>
<dbReference type="Gene3D" id="3.30.230.10">
    <property type="match status" value="1"/>
</dbReference>
<dbReference type="PRINTS" id="PR00473">
    <property type="entry name" value="GALCTOKINASE"/>
</dbReference>
<evidence type="ECO:0000256" key="4">
    <source>
        <dbReference type="ARBA" id="ARBA00022723"/>
    </source>
</evidence>
<dbReference type="STRING" id="226506.SAMN04488519_102281"/>
<dbReference type="InterPro" id="IPR006206">
    <property type="entry name" value="Mevalonate/galactokinase"/>
</dbReference>
<evidence type="ECO:0000256" key="11">
    <source>
        <dbReference type="NCBIfam" id="TIGR00131"/>
    </source>
</evidence>
<keyword evidence="2" id="KW-0963">Cytoplasm</keyword>
<sequence>MFSSNFSQKAIQEFQNRYQKKPRVFRSPGRINLIGEHIDYNNGWVMPAGIDKEVTFCISKNETDTFRIFSLNQQEEVSFTLSTYNSIPSGWAKYVIGVIDELIKVGKKIPAFDATIDGNVPFGSGLSSSAALECATAFAINEYFELNLSRKEIALISQAAENNFVGVNCGIMDQFASVFSKENQVIRLDCDTLEYEYFPCELGEYTLILANTLVKHSLGDSEYNTRRRECETALEVLSDAKGVEKSFRNLTIEDLNTYSSLINETQAKRLSFVLGEINRVQLASKALKNKDFHELGKLLYESHEGLQHLYEVSCEELDFMVNFSKGFEGLLGSRMMGGGFGGCTINLIERKSSQSFQKELTGAYFKQFGIEPEFYQVNIGEGSSEVIL</sequence>
<evidence type="ECO:0000313" key="15">
    <source>
        <dbReference type="EMBL" id="SFN86544.1"/>
    </source>
</evidence>
<dbReference type="PIRSF" id="PIRSF000530">
    <property type="entry name" value="Galactokinase"/>
    <property type="match status" value="1"/>
</dbReference>
<keyword evidence="7" id="KW-0067">ATP-binding</keyword>
<dbReference type="Pfam" id="PF00288">
    <property type="entry name" value="GHMP_kinases_N"/>
    <property type="match status" value="1"/>
</dbReference>
<dbReference type="InterPro" id="IPR014721">
    <property type="entry name" value="Ribsml_uS5_D2-typ_fold_subgr"/>
</dbReference>
<organism evidence="15 16">
    <name type="scientific">Algoriphagus ornithinivorans</name>
    <dbReference type="NCBI Taxonomy" id="226506"/>
    <lineage>
        <taxon>Bacteria</taxon>
        <taxon>Pseudomonadati</taxon>
        <taxon>Bacteroidota</taxon>
        <taxon>Cytophagia</taxon>
        <taxon>Cytophagales</taxon>
        <taxon>Cyclobacteriaceae</taxon>
        <taxon>Algoriphagus</taxon>
    </lineage>
</organism>
<keyword evidence="4" id="KW-0479">Metal-binding</keyword>
<dbReference type="InterPro" id="IPR006203">
    <property type="entry name" value="GHMP_knse_ATP-bd_CS"/>
</dbReference>
<dbReference type="PROSITE" id="PS00106">
    <property type="entry name" value="GALACTOKINASE"/>
    <property type="match status" value="1"/>
</dbReference>
<dbReference type="EC" id="2.7.1.6" evidence="11"/>
<dbReference type="InterPro" id="IPR013750">
    <property type="entry name" value="GHMP_kinase_C_dom"/>
</dbReference>
<dbReference type="InterPro" id="IPR036554">
    <property type="entry name" value="GHMP_kinase_C_sf"/>
</dbReference>
<dbReference type="AlphaFoldDB" id="A0A1I5CI12"/>
<dbReference type="InterPro" id="IPR000705">
    <property type="entry name" value="Galactokinase"/>
</dbReference>
<dbReference type="GO" id="GO:0004335">
    <property type="term" value="F:galactokinase activity"/>
    <property type="evidence" value="ECO:0007669"/>
    <property type="project" value="UniProtKB-UniRule"/>
</dbReference>
<keyword evidence="9" id="KW-0299">Galactose metabolism</keyword>
<dbReference type="InterPro" id="IPR006204">
    <property type="entry name" value="GHMP_kinase_N_dom"/>
</dbReference>
<keyword evidence="16" id="KW-1185">Reference proteome</keyword>
<dbReference type="Pfam" id="PF10509">
    <property type="entry name" value="GalKase_gal_bdg"/>
    <property type="match status" value="1"/>
</dbReference>
<dbReference type="FunFam" id="3.30.230.10:FF:000017">
    <property type="entry name" value="Galactokinase"/>
    <property type="match status" value="1"/>
</dbReference>
<keyword evidence="10" id="KW-0119">Carbohydrate metabolism</keyword>
<dbReference type="GO" id="GO:0005829">
    <property type="term" value="C:cytosol"/>
    <property type="evidence" value="ECO:0007669"/>
    <property type="project" value="TreeGrafter"/>
</dbReference>
<accession>A0A1I5CI12</accession>
<dbReference type="GO" id="GO:0046872">
    <property type="term" value="F:metal ion binding"/>
    <property type="evidence" value="ECO:0007669"/>
    <property type="project" value="UniProtKB-KW"/>
</dbReference>
<evidence type="ECO:0000256" key="5">
    <source>
        <dbReference type="ARBA" id="ARBA00022741"/>
    </source>
</evidence>
<dbReference type="Pfam" id="PF08544">
    <property type="entry name" value="GHMP_kinases_C"/>
    <property type="match status" value="1"/>
</dbReference>
<dbReference type="InterPro" id="IPR020568">
    <property type="entry name" value="Ribosomal_Su5_D2-typ_SF"/>
</dbReference>
<dbReference type="InterPro" id="IPR019539">
    <property type="entry name" value="GalKase_N"/>
</dbReference>
<dbReference type="InterPro" id="IPR019741">
    <property type="entry name" value="Galactokinase_CS"/>
</dbReference>
<dbReference type="SUPFAM" id="SSF54211">
    <property type="entry name" value="Ribosomal protein S5 domain 2-like"/>
    <property type="match status" value="1"/>
</dbReference>
<dbReference type="RefSeq" id="WP_091650469.1">
    <property type="nucleotide sequence ID" value="NZ_FOVW01000002.1"/>
</dbReference>
<feature type="domain" description="GHMP kinase C-terminal" evidence="13">
    <location>
        <begin position="285"/>
        <end position="359"/>
    </location>
</feature>
<dbReference type="SUPFAM" id="SSF55060">
    <property type="entry name" value="GHMP Kinase, C-terminal domain"/>
    <property type="match status" value="1"/>
</dbReference>
<evidence type="ECO:0000256" key="6">
    <source>
        <dbReference type="ARBA" id="ARBA00022777"/>
    </source>
</evidence>
<dbReference type="PANTHER" id="PTHR10457:SF7">
    <property type="entry name" value="GALACTOKINASE-RELATED"/>
    <property type="match status" value="1"/>
</dbReference>
<feature type="domain" description="GHMP kinase N-terminal" evidence="12">
    <location>
        <begin position="94"/>
        <end position="180"/>
    </location>
</feature>
<evidence type="ECO:0000259" key="12">
    <source>
        <dbReference type="Pfam" id="PF00288"/>
    </source>
</evidence>
<dbReference type="GO" id="GO:0005524">
    <property type="term" value="F:ATP binding"/>
    <property type="evidence" value="ECO:0007669"/>
    <property type="project" value="UniProtKB-UniRule"/>
</dbReference>
<evidence type="ECO:0000313" key="16">
    <source>
        <dbReference type="Proteomes" id="UP000199564"/>
    </source>
</evidence>
<feature type="domain" description="Galactokinase N-terminal" evidence="14">
    <location>
        <begin position="12"/>
        <end position="60"/>
    </location>
</feature>
<dbReference type="PANTHER" id="PTHR10457">
    <property type="entry name" value="MEVALONATE KINASE/GALACTOKINASE"/>
    <property type="match status" value="1"/>
</dbReference>
<dbReference type="PRINTS" id="PR00959">
    <property type="entry name" value="MEVGALKINASE"/>
</dbReference>
<evidence type="ECO:0000256" key="3">
    <source>
        <dbReference type="ARBA" id="ARBA00022679"/>
    </source>
</evidence>
<keyword evidence="5" id="KW-0547">Nucleotide-binding</keyword>
<gene>
    <name evidence="15" type="ORF">SAMN04488519_102281</name>
</gene>
<protein>
    <recommendedName>
        <fullName evidence="11">Galactokinase</fullName>
        <ecNumber evidence="11">2.7.1.6</ecNumber>
    </recommendedName>
</protein>
<dbReference type="EMBL" id="FOVW01000002">
    <property type="protein sequence ID" value="SFN86544.1"/>
    <property type="molecule type" value="Genomic_DNA"/>
</dbReference>
<keyword evidence="8" id="KW-0460">Magnesium</keyword>
<dbReference type="NCBIfam" id="TIGR00131">
    <property type="entry name" value="gal_kin"/>
    <property type="match status" value="1"/>
</dbReference>
<dbReference type="Gene3D" id="3.30.70.890">
    <property type="entry name" value="GHMP kinase, C-terminal domain"/>
    <property type="match status" value="1"/>
</dbReference>
<keyword evidence="6 15" id="KW-0418">Kinase</keyword>
<dbReference type="PROSITE" id="PS00627">
    <property type="entry name" value="GHMP_KINASES_ATP"/>
    <property type="match status" value="1"/>
</dbReference>
<evidence type="ECO:0000256" key="8">
    <source>
        <dbReference type="ARBA" id="ARBA00022842"/>
    </source>
</evidence>
<dbReference type="GO" id="GO:0006012">
    <property type="term" value="P:galactose metabolic process"/>
    <property type="evidence" value="ECO:0007669"/>
    <property type="project" value="UniProtKB-UniRule"/>
</dbReference>
<evidence type="ECO:0000256" key="1">
    <source>
        <dbReference type="ARBA" id="ARBA00006566"/>
    </source>
</evidence>
<keyword evidence="3" id="KW-0808">Transferase</keyword>
<dbReference type="FunFam" id="3.30.70.890:FF:000001">
    <property type="entry name" value="Galactokinase"/>
    <property type="match status" value="1"/>
</dbReference>
<comment type="similarity">
    <text evidence="1">Belongs to the GHMP kinase family. GalK subfamily.</text>
</comment>
<name>A0A1I5CI12_9BACT</name>
<evidence type="ECO:0000259" key="14">
    <source>
        <dbReference type="Pfam" id="PF10509"/>
    </source>
</evidence>
<proteinExistence type="inferred from homology"/>
<dbReference type="Proteomes" id="UP000199564">
    <property type="component" value="Unassembled WGS sequence"/>
</dbReference>
<evidence type="ECO:0000259" key="13">
    <source>
        <dbReference type="Pfam" id="PF08544"/>
    </source>
</evidence>
<evidence type="ECO:0000256" key="10">
    <source>
        <dbReference type="ARBA" id="ARBA00023277"/>
    </source>
</evidence>
<evidence type="ECO:0000256" key="2">
    <source>
        <dbReference type="ARBA" id="ARBA00022490"/>
    </source>
</evidence>